<evidence type="ECO:0000313" key="3">
    <source>
        <dbReference type="Proteomes" id="UP001371456"/>
    </source>
</evidence>
<feature type="compositionally biased region" description="Polar residues" evidence="1">
    <location>
        <begin position="58"/>
        <end position="77"/>
    </location>
</feature>
<name>A0AAN8SX95_SOLBU</name>
<protein>
    <submittedName>
        <fullName evidence="2">Uncharacterized protein</fullName>
    </submittedName>
</protein>
<reference evidence="2 3" key="1">
    <citation type="submission" date="2024-02" db="EMBL/GenBank/DDBJ databases">
        <title>de novo genome assembly of Solanum bulbocastanum strain 11H21.</title>
        <authorList>
            <person name="Hosaka A.J."/>
        </authorList>
    </citation>
    <scope>NUCLEOTIDE SEQUENCE [LARGE SCALE GENOMIC DNA]</scope>
    <source>
        <tissue evidence="2">Young leaves</tissue>
    </source>
</reference>
<accession>A0AAN8SX95</accession>
<feature type="region of interest" description="Disordered" evidence="1">
    <location>
        <begin position="58"/>
        <end position="79"/>
    </location>
</feature>
<gene>
    <name evidence="2" type="ORF">RDI58_024217</name>
</gene>
<evidence type="ECO:0000313" key="2">
    <source>
        <dbReference type="EMBL" id="KAK6777500.1"/>
    </source>
</evidence>
<keyword evidence="3" id="KW-1185">Reference proteome</keyword>
<dbReference type="AlphaFoldDB" id="A0AAN8SX95"/>
<dbReference type="EMBL" id="JBANQN010000010">
    <property type="protein sequence ID" value="KAK6777500.1"/>
    <property type="molecule type" value="Genomic_DNA"/>
</dbReference>
<evidence type="ECO:0000256" key="1">
    <source>
        <dbReference type="SAM" id="MobiDB-lite"/>
    </source>
</evidence>
<proteinExistence type="predicted"/>
<organism evidence="2 3">
    <name type="scientific">Solanum bulbocastanum</name>
    <name type="common">Wild potato</name>
    <dbReference type="NCBI Taxonomy" id="147425"/>
    <lineage>
        <taxon>Eukaryota</taxon>
        <taxon>Viridiplantae</taxon>
        <taxon>Streptophyta</taxon>
        <taxon>Embryophyta</taxon>
        <taxon>Tracheophyta</taxon>
        <taxon>Spermatophyta</taxon>
        <taxon>Magnoliopsida</taxon>
        <taxon>eudicotyledons</taxon>
        <taxon>Gunneridae</taxon>
        <taxon>Pentapetalae</taxon>
        <taxon>asterids</taxon>
        <taxon>lamiids</taxon>
        <taxon>Solanales</taxon>
        <taxon>Solanaceae</taxon>
        <taxon>Solanoideae</taxon>
        <taxon>Solaneae</taxon>
        <taxon>Solanum</taxon>
    </lineage>
</organism>
<dbReference type="Proteomes" id="UP001371456">
    <property type="component" value="Unassembled WGS sequence"/>
</dbReference>
<sequence>MDYSQQAQLMTLSRRTTPRATMLTIAKASQESGRLKLSTKSKPSFGCFTMVEPLPTTNSTVGASLSTPTATSVTPQGRHQPYLLPFSQCYHPLEYSHKHEPRAHKR</sequence>
<comment type="caution">
    <text evidence="2">The sequence shown here is derived from an EMBL/GenBank/DDBJ whole genome shotgun (WGS) entry which is preliminary data.</text>
</comment>